<dbReference type="Pfam" id="PF13618">
    <property type="entry name" value="Gluconate_2-dh3"/>
    <property type="match status" value="1"/>
</dbReference>
<name>A0A917C8U1_9HYPH</name>
<organism evidence="1 2">
    <name type="scientific">Azorhizobium oxalatiphilum</name>
    <dbReference type="NCBI Taxonomy" id="980631"/>
    <lineage>
        <taxon>Bacteria</taxon>
        <taxon>Pseudomonadati</taxon>
        <taxon>Pseudomonadota</taxon>
        <taxon>Alphaproteobacteria</taxon>
        <taxon>Hyphomicrobiales</taxon>
        <taxon>Xanthobacteraceae</taxon>
        <taxon>Azorhizobium</taxon>
    </lineage>
</organism>
<protein>
    <recommendedName>
        <fullName evidence="3">Gluconate 2-dehydrogenase gamma chain</fullName>
    </recommendedName>
</protein>
<dbReference type="RefSeq" id="WP_188582214.1">
    <property type="nucleotide sequence ID" value="NZ_BMCT01000007.1"/>
</dbReference>
<dbReference type="InterPro" id="IPR006311">
    <property type="entry name" value="TAT_signal"/>
</dbReference>
<accession>A0A917C8U1</accession>
<gene>
    <name evidence="1" type="ORF">GCM10007301_41700</name>
</gene>
<dbReference type="PROSITE" id="PS51318">
    <property type="entry name" value="TAT"/>
    <property type="match status" value="1"/>
</dbReference>
<dbReference type="AlphaFoldDB" id="A0A917C8U1"/>
<dbReference type="Proteomes" id="UP000606044">
    <property type="component" value="Unassembled WGS sequence"/>
</dbReference>
<evidence type="ECO:0000313" key="2">
    <source>
        <dbReference type="Proteomes" id="UP000606044"/>
    </source>
</evidence>
<proteinExistence type="predicted"/>
<dbReference type="InterPro" id="IPR027056">
    <property type="entry name" value="Gluconate_2DH_su3"/>
</dbReference>
<evidence type="ECO:0000313" key="1">
    <source>
        <dbReference type="EMBL" id="GGF77388.1"/>
    </source>
</evidence>
<keyword evidence="2" id="KW-1185">Reference proteome</keyword>
<reference evidence="1" key="1">
    <citation type="journal article" date="2014" name="Int. J. Syst. Evol. Microbiol.">
        <title>Complete genome sequence of Corynebacterium casei LMG S-19264T (=DSM 44701T), isolated from a smear-ripened cheese.</title>
        <authorList>
            <consortium name="US DOE Joint Genome Institute (JGI-PGF)"/>
            <person name="Walter F."/>
            <person name="Albersmeier A."/>
            <person name="Kalinowski J."/>
            <person name="Ruckert C."/>
        </authorList>
    </citation>
    <scope>NUCLEOTIDE SEQUENCE</scope>
    <source>
        <strain evidence="1">CCM 7897</strain>
    </source>
</reference>
<evidence type="ECO:0008006" key="3">
    <source>
        <dbReference type="Google" id="ProtNLM"/>
    </source>
</evidence>
<sequence length="256" mass="27560">MAGLPNDPLISRRTLLASTAAAALVGATFGSARGVKARMLSGEVPWAPGMATPPEPLVPNGWLYFTPEESRAVEAIVERLIPGDDLGPSGKDAGCAVFIDRQMAGPYGGAERLYMRPPFVNNASPLFGPQSQLTPAQQYRVALKALDAYCKANHGGKGFANLPGEDRDKVLAAMEKGEPNFEGFGSRPFFNLVLQNTMEGFFADPIYGGNRDMAGWKLIGFPGARYDYRDFIDTVTEPYTLPPVSLMGRAGWTPGR</sequence>
<reference evidence="1" key="2">
    <citation type="submission" date="2020-09" db="EMBL/GenBank/DDBJ databases">
        <authorList>
            <person name="Sun Q."/>
            <person name="Sedlacek I."/>
        </authorList>
    </citation>
    <scope>NUCLEOTIDE SEQUENCE</scope>
    <source>
        <strain evidence="1">CCM 7897</strain>
    </source>
</reference>
<dbReference type="EMBL" id="BMCT01000007">
    <property type="protein sequence ID" value="GGF77388.1"/>
    <property type="molecule type" value="Genomic_DNA"/>
</dbReference>
<comment type="caution">
    <text evidence="1">The sequence shown here is derived from an EMBL/GenBank/DDBJ whole genome shotgun (WGS) entry which is preliminary data.</text>
</comment>